<comment type="similarity">
    <text evidence="6">Belongs to the DarT ADP-ribosyltransferase family.</text>
</comment>
<feature type="active site" evidence="6">
    <location>
        <position position="171"/>
    </location>
</feature>
<evidence type="ECO:0000256" key="4">
    <source>
        <dbReference type="ARBA" id="ARBA00022695"/>
    </source>
</evidence>
<comment type="caution">
    <text evidence="6">Lacks conserved residue(s) required for the propagation of feature annotation.</text>
</comment>
<feature type="active site" description="Proton acceptor" evidence="6">
    <location>
        <position position="58"/>
    </location>
</feature>
<keyword evidence="1 6" id="KW-1277">Toxin-antitoxin system</keyword>
<dbReference type="GO" id="GO:0016757">
    <property type="term" value="F:glycosyltransferase activity"/>
    <property type="evidence" value="ECO:0007669"/>
    <property type="project" value="UniProtKB-UniRule"/>
</dbReference>
<dbReference type="Pfam" id="PF14487">
    <property type="entry name" value="DarT"/>
    <property type="match status" value="1"/>
</dbReference>
<dbReference type="GO" id="GO:0016779">
    <property type="term" value="F:nucleotidyltransferase activity"/>
    <property type="evidence" value="ECO:0007669"/>
    <property type="project" value="UniProtKB-UniRule"/>
</dbReference>
<keyword evidence="3 6" id="KW-0808">Transferase</keyword>
<protein>
    <recommendedName>
        <fullName evidence="7">DarT domain-containing protein</fullName>
    </recommendedName>
</protein>
<dbReference type="GO" id="GO:0003677">
    <property type="term" value="F:DNA binding"/>
    <property type="evidence" value="ECO:0007669"/>
    <property type="project" value="UniProtKB-UniRule"/>
</dbReference>
<reference evidence="8 9" key="1">
    <citation type="submission" date="2014-02" db="EMBL/GenBank/DDBJ databases">
        <title>Comparative genomics and transcriptomics to identify genetic mechanisms underlying the emergence of carbapenem resistant Acinetobacter baumannii (CRAb).</title>
        <authorList>
            <person name="Harris A.D."/>
            <person name="Johnson K.J."/>
            <person name="George J."/>
            <person name="Shefchek K."/>
            <person name="Daugherty S.C."/>
            <person name="Parankush S."/>
            <person name="Sadzewicz L."/>
            <person name="Tallon L."/>
            <person name="Sengamalay N."/>
            <person name="Hazen T.H."/>
            <person name="Rasko D.A."/>
        </authorList>
    </citation>
    <scope>NUCLEOTIDE SEQUENCE [LARGE SCALE GENOMIC DNA]</scope>
    <source>
        <strain evidence="8 9">625974</strain>
    </source>
</reference>
<evidence type="ECO:0000256" key="6">
    <source>
        <dbReference type="PROSITE-ProRule" id="PRU01362"/>
    </source>
</evidence>
<evidence type="ECO:0000256" key="3">
    <source>
        <dbReference type="ARBA" id="ARBA00022679"/>
    </source>
</evidence>
<evidence type="ECO:0000256" key="5">
    <source>
        <dbReference type="ARBA" id="ARBA00023125"/>
    </source>
</evidence>
<comment type="caution">
    <text evidence="8">The sequence shown here is derived from an EMBL/GenBank/DDBJ whole genome shotgun (WGS) entry which is preliminary data.</text>
</comment>
<proteinExistence type="inferred from homology"/>
<evidence type="ECO:0000256" key="2">
    <source>
        <dbReference type="ARBA" id="ARBA00022676"/>
    </source>
</evidence>
<dbReference type="EMBL" id="JEXD01000028">
    <property type="protein sequence ID" value="EXC06066.1"/>
    <property type="molecule type" value="Genomic_DNA"/>
</dbReference>
<evidence type="ECO:0000256" key="1">
    <source>
        <dbReference type="ARBA" id="ARBA00022649"/>
    </source>
</evidence>
<feature type="binding site" evidence="6">
    <location>
        <position position="58"/>
    </location>
    <ligand>
        <name>NAD(+)</name>
        <dbReference type="ChEBI" id="CHEBI:57540"/>
    </ligand>
</feature>
<keyword evidence="2 6" id="KW-0328">Glycosyltransferase</keyword>
<dbReference type="InterPro" id="IPR029494">
    <property type="entry name" value="DarT"/>
</dbReference>
<dbReference type="PATRIC" id="fig|1310607.3.peg.2731"/>
<dbReference type="PROSITE" id="PS52018">
    <property type="entry name" value="DART"/>
    <property type="match status" value="1"/>
</dbReference>
<feature type="domain" description="DarT" evidence="7">
    <location>
        <begin position="15"/>
        <end position="218"/>
    </location>
</feature>
<feature type="binding site" evidence="6">
    <location>
        <begin position="19"/>
        <end position="21"/>
    </location>
    <ligand>
        <name>NAD(+)</name>
        <dbReference type="ChEBI" id="CHEBI:57540"/>
    </ligand>
</feature>
<comment type="catalytic activity">
    <reaction evidence="6">
        <text>a thymidine in DNA + NAD(+) = an N-(ADP-alpha-D-ribosyl)-thymidine in DNA + nicotinamide + H(+)</text>
        <dbReference type="Rhea" id="RHEA:71651"/>
        <dbReference type="Rhea" id="RHEA-COMP:13556"/>
        <dbReference type="Rhea" id="RHEA-COMP:18051"/>
        <dbReference type="ChEBI" id="CHEBI:15378"/>
        <dbReference type="ChEBI" id="CHEBI:17154"/>
        <dbReference type="ChEBI" id="CHEBI:57540"/>
        <dbReference type="ChEBI" id="CHEBI:137386"/>
        <dbReference type="ChEBI" id="CHEBI:191199"/>
    </reaction>
</comment>
<accession>A0A009QG24</accession>
<evidence type="ECO:0000313" key="8">
    <source>
        <dbReference type="EMBL" id="EXC06066.1"/>
    </source>
</evidence>
<name>A0A009QG24_ACIBA</name>
<keyword evidence="5 6" id="KW-0238">DNA-binding</keyword>
<evidence type="ECO:0000259" key="7">
    <source>
        <dbReference type="PROSITE" id="PS52018"/>
    </source>
</evidence>
<organism evidence="8 9">
    <name type="scientific">Acinetobacter baumannii 625974</name>
    <dbReference type="NCBI Taxonomy" id="1310607"/>
    <lineage>
        <taxon>Bacteria</taxon>
        <taxon>Pseudomonadati</taxon>
        <taxon>Pseudomonadota</taxon>
        <taxon>Gammaproteobacteria</taxon>
        <taxon>Moraxellales</taxon>
        <taxon>Moraxellaceae</taxon>
        <taxon>Acinetobacter</taxon>
        <taxon>Acinetobacter calcoaceticus/baumannii complex</taxon>
    </lineage>
</organism>
<gene>
    <name evidence="8" type="ORF">J506_2820</name>
</gene>
<evidence type="ECO:0000313" key="9">
    <source>
        <dbReference type="Proteomes" id="UP000021108"/>
    </source>
</evidence>
<sequence>MVGRNYSDVLNPQKALIWRIVHRDNIPWILENGLHSSNSPTQCVNWVQIGSPELIEKRQLHPVPVGKKGVLSDYIPLYFTPFSPMLLNIKSGRGGVRQRTNDEIVILVSSLYQLQQQQIPFVFTNSHAYYQWAEFYTDLSSLNEIDWSILQARDFKRDMDDPAKFERYQAEALVHQHCPTKVLIGVICYTETVKAQIEQWLQQADVNIPVHVRQGVYF</sequence>
<dbReference type="RefSeq" id="WP_032059683.1">
    <property type="nucleotide sequence ID" value="NZ_JEXD01000028.1"/>
</dbReference>
<keyword evidence="4 6" id="KW-0548">Nucleotidyltransferase</keyword>
<dbReference type="Proteomes" id="UP000021108">
    <property type="component" value="Unassembled WGS sequence"/>
</dbReference>
<dbReference type="AlphaFoldDB" id="A0A009QG24"/>